<evidence type="ECO:0000313" key="3">
    <source>
        <dbReference type="Proteomes" id="UP001187192"/>
    </source>
</evidence>
<protein>
    <submittedName>
        <fullName evidence="2">Uncharacterized protein</fullName>
    </submittedName>
</protein>
<feature type="region of interest" description="Disordered" evidence="1">
    <location>
        <begin position="1"/>
        <end position="39"/>
    </location>
</feature>
<comment type="caution">
    <text evidence="2">The sequence shown here is derived from an EMBL/GenBank/DDBJ whole genome shotgun (WGS) entry which is preliminary data.</text>
</comment>
<dbReference type="EMBL" id="BTGU01000014">
    <property type="protein sequence ID" value="GMN42141.1"/>
    <property type="molecule type" value="Genomic_DNA"/>
</dbReference>
<accession>A0AA88ALG3</accession>
<keyword evidence="3" id="KW-1185">Reference proteome</keyword>
<sequence length="65" mass="7512">MRSCWRPRTSRNRRDRSEFGRQSRRESKRHCRRAIGGSHGGDFAAASVVGGCYCDGFRRLFDGLY</sequence>
<dbReference type="Proteomes" id="UP001187192">
    <property type="component" value="Unassembled WGS sequence"/>
</dbReference>
<reference evidence="2" key="1">
    <citation type="submission" date="2023-07" db="EMBL/GenBank/DDBJ databases">
        <title>draft genome sequence of fig (Ficus carica).</title>
        <authorList>
            <person name="Takahashi T."/>
            <person name="Nishimura K."/>
        </authorList>
    </citation>
    <scope>NUCLEOTIDE SEQUENCE</scope>
</reference>
<organism evidence="2 3">
    <name type="scientific">Ficus carica</name>
    <name type="common">Common fig</name>
    <dbReference type="NCBI Taxonomy" id="3494"/>
    <lineage>
        <taxon>Eukaryota</taxon>
        <taxon>Viridiplantae</taxon>
        <taxon>Streptophyta</taxon>
        <taxon>Embryophyta</taxon>
        <taxon>Tracheophyta</taxon>
        <taxon>Spermatophyta</taxon>
        <taxon>Magnoliopsida</taxon>
        <taxon>eudicotyledons</taxon>
        <taxon>Gunneridae</taxon>
        <taxon>Pentapetalae</taxon>
        <taxon>rosids</taxon>
        <taxon>fabids</taxon>
        <taxon>Rosales</taxon>
        <taxon>Moraceae</taxon>
        <taxon>Ficeae</taxon>
        <taxon>Ficus</taxon>
    </lineage>
</organism>
<evidence type="ECO:0000256" key="1">
    <source>
        <dbReference type="SAM" id="MobiDB-lite"/>
    </source>
</evidence>
<dbReference type="AlphaFoldDB" id="A0AA88ALG3"/>
<feature type="compositionally biased region" description="Basic and acidic residues" evidence="1">
    <location>
        <begin position="15"/>
        <end position="25"/>
    </location>
</feature>
<gene>
    <name evidence="2" type="ORF">TIFTF001_011356</name>
</gene>
<proteinExistence type="predicted"/>
<name>A0AA88ALG3_FICCA</name>
<evidence type="ECO:0000313" key="2">
    <source>
        <dbReference type="EMBL" id="GMN42141.1"/>
    </source>
</evidence>